<evidence type="ECO:0000313" key="2">
    <source>
        <dbReference type="EMBL" id="KAL3642683.1"/>
    </source>
</evidence>
<evidence type="ECO:0000313" key="3">
    <source>
        <dbReference type="Proteomes" id="UP001632038"/>
    </source>
</evidence>
<dbReference type="Proteomes" id="UP001632038">
    <property type="component" value="Unassembled WGS sequence"/>
</dbReference>
<organism evidence="2 3">
    <name type="scientific">Castilleja foliolosa</name>
    <dbReference type="NCBI Taxonomy" id="1961234"/>
    <lineage>
        <taxon>Eukaryota</taxon>
        <taxon>Viridiplantae</taxon>
        <taxon>Streptophyta</taxon>
        <taxon>Embryophyta</taxon>
        <taxon>Tracheophyta</taxon>
        <taxon>Spermatophyta</taxon>
        <taxon>Magnoliopsida</taxon>
        <taxon>eudicotyledons</taxon>
        <taxon>Gunneridae</taxon>
        <taxon>Pentapetalae</taxon>
        <taxon>asterids</taxon>
        <taxon>lamiids</taxon>
        <taxon>Lamiales</taxon>
        <taxon>Orobanchaceae</taxon>
        <taxon>Pedicularideae</taxon>
        <taxon>Castillejinae</taxon>
        <taxon>Castilleja</taxon>
    </lineage>
</organism>
<protein>
    <recommendedName>
        <fullName evidence="1">Myb/SANT-like domain-containing protein</fullName>
    </recommendedName>
</protein>
<dbReference type="InterPro" id="IPR024752">
    <property type="entry name" value="Myb/SANT-like_dom"/>
</dbReference>
<comment type="caution">
    <text evidence="2">The sequence shown here is derived from an EMBL/GenBank/DDBJ whole genome shotgun (WGS) entry which is preliminary data.</text>
</comment>
<feature type="domain" description="Myb/SANT-like" evidence="1">
    <location>
        <begin position="13"/>
        <end position="97"/>
    </location>
</feature>
<gene>
    <name evidence="2" type="ORF">CASFOL_013498</name>
</gene>
<accession>A0ABD3DK76</accession>
<dbReference type="EMBL" id="JAVIJP010000016">
    <property type="protein sequence ID" value="KAL3642683.1"/>
    <property type="molecule type" value="Genomic_DNA"/>
</dbReference>
<dbReference type="AlphaFoldDB" id="A0ABD3DK76"/>
<name>A0ABD3DK76_9LAMI</name>
<reference evidence="3" key="1">
    <citation type="journal article" date="2024" name="IScience">
        <title>Strigolactones Initiate the Formation of Haustorium-like Structures in Castilleja.</title>
        <authorList>
            <person name="Buerger M."/>
            <person name="Peterson D."/>
            <person name="Chory J."/>
        </authorList>
    </citation>
    <scope>NUCLEOTIDE SEQUENCE [LARGE SCALE GENOMIC DNA]</scope>
</reference>
<proteinExistence type="predicted"/>
<keyword evidence="3" id="KW-1185">Reference proteome</keyword>
<dbReference type="Pfam" id="PF12776">
    <property type="entry name" value="Myb_DNA-bind_3"/>
    <property type="match status" value="1"/>
</dbReference>
<sequence>MANELPPNREQGEVHFLKLMAEELRKAEYPPGSTFRRESMLYVFKKFRIAYGPMYSDRYLKSKIKQLFKKYREFSVLMSEDEIYWDKQNNIVYGNDKLLREKYKARYRAGAYLGEENYDLMCEIFESGVKFE</sequence>
<evidence type="ECO:0000259" key="1">
    <source>
        <dbReference type="Pfam" id="PF12776"/>
    </source>
</evidence>